<gene>
    <name evidence="2" type="ORF">M378DRAFT_174407</name>
    <name evidence="1" type="ORF">M378DRAFT_174503</name>
</gene>
<proteinExistence type="predicted"/>
<dbReference type="AlphaFoldDB" id="A0A0C2WDP9"/>
<evidence type="ECO:0000313" key="1">
    <source>
        <dbReference type="EMBL" id="KIL53977.1"/>
    </source>
</evidence>
<accession>A0A0C2WDP9</accession>
<feature type="non-terminal residue" evidence="2">
    <location>
        <position position="1"/>
    </location>
</feature>
<evidence type="ECO:0000313" key="3">
    <source>
        <dbReference type="Proteomes" id="UP000054549"/>
    </source>
</evidence>
<dbReference type="Proteomes" id="UP000054549">
    <property type="component" value="Unassembled WGS sequence"/>
</dbReference>
<reference evidence="2 3" key="1">
    <citation type="submission" date="2014-04" db="EMBL/GenBank/DDBJ databases">
        <title>Evolutionary Origins and Diversification of the Mycorrhizal Mutualists.</title>
        <authorList>
            <consortium name="DOE Joint Genome Institute"/>
            <consortium name="Mycorrhizal Genomics Consortium"/>
            <person name="Kohler A."/>
            <person name="Kuo A."/>
            <person name="Nagy L.G."/>
            <person name="Floudas D."/>
            <person name="Copeland A."/>
            <person name="Barry K.W."/>
            <person name="Cichocki N."/>
            <person name="Veneault-Fourrey C."/>
            <person name="LaButti K."/>
            <person name="Lindquist E.A."/>
            <person name="Lipzen A."/>
            <person name="Lundell T."/>
            <person name="Morin E."/>
            <person name="Murat C."/>
            <person name="Riley R."/>
            <person name="Ohm R."/>
            <person name="Sun H."/>
            <person name="Tunlid A."/>
            <person name="Henrissat B."/>
            <person name="Grigoriev I.V."/>
            <person name="Hibbett D.S."/>
            <person name="Martin F."/>
        </authorList>
    </citation>
    <scope>NUCLEOTIDE SEQUENCE [LARGE SCALE GENOMIC DNA]</scope>
    <source>
        <strain evidence="2 3">Koide BX008</strain>
    </source>
</reference>
<dbReference type="EMBL" id="KN819063">
    <property type="protein sequence ID" value="KIL53977.1"/>
    <property type="molecule type" value="Genomic_DNA"/>
</dbReference>
<name>A0A0C2WDP9_AMAMK</name>
<dbReference type="HOGENOM" id="CLU_3147094_0_0_1"/>
<dbReference type="EMBL" id="KN818900">
    <property type="protein sequence ID" value="KIL54173.1"/>
    <property type="molecule type" value="Genomic_DNA"/>
</dbReference>
<keyword evidence="3" id="KW-1185">Reference proteome</keyword>
<sequence length="49" mass="5622">KIRANSSWSEIAANLSQWCDSLGMLREHPIPMHRMHQYSSIEHGTNLTS</sequence>
<evidence type="ECO:0000313" key="2">
    <source>
        <dbReference type="EMBL" id="KIL54173.1"/>
    </source>
</evidence>
<organism evidence="2 3">
    <name type="scientific">Amanita muscaria (strain Koide BX008)</name>
    <dbReference type="NCBI Taxonomy" id="946122"/>
    <lineage>
        <taxon>Eukaryota</taxon>
        <taxon>Fungi</taxon>
        <taxon>Dikarya</taxon>
        <taxon>Basidiomycota</taxon>
        <taxon>Agaricomycotina</taxon>
        <taxon>Agaricomycetes</taxon>
        <taxon>Agaricomycetidae</taxon>
        <taxon>Agaricales</taxon>
        <taxon>Pluteineae</taxon>
        <taxon>Amanitaceae</taxon>
        <taxon>Amanita</taxon>
    </lineage>
</organism>
<protein>
    <submittedName>
        <fullName evidence="2">Uncharacterized protein</fullName>
    </submittedName>
</protein>